<comment type="cofactor">
    <cofactor evidence="1">
        <name>[4Fe-4S] cluster</name>
        <dbReference type="ChEBI" id="CHEBI:49883"/>
    </cofactor>
</comment>
<dbReference type="GO" id="GO:0046872">
    <property type="term" value="F:metal ion binding"/>
    <property type="evidence" value="ECO:0007669"/>
    <property type="project" value="UniProtKB-KW"/>
</dbReference>
<dbReference type="Pfam" id="PF13353">
    <property type="entry name" value="Fer4_12"/>
    <property type="match status" value="1"/>
</dbReference>
<dbReference type="Gene3D" id="3.20.20.70">
    <property type="entry name" value="Aldolase class I"/>
    <property type="match status" value="1"/>
</dbReference>
<keyword evidence="2" id="KW-0004">4Fe-4S</keyword>
<organism evidence="7 8">
    <name type="scientific">Sphaerisporangium krabiense</name>
    <dbReference type="NCBI Taxonomy" id="763782"/>
    <lineage>
        <taxon>Bacteria</taxon>
        <taxon>Bacillati</taxon>
        <taxon>Actinomycetota</taxon>
        <taxon>Actinomycetes</taxon>
        <taxon>Streptosporangiales</taxon>
        <taxon>Streptosporangiaceae</taxon>
        <taxon>Sphaerisporangium</taxon>
    </lineage>
</organism>
<dbReference type="GO" id="GO:0051539">
    <property type="term" value="F:4 iron, 4 sulfur cluster binding"/>
    <property type="evidence" value="ECO:0007669"/>
    <property type="project" value="UniProtKB-KW"/>
</dbReference>
<evidence type="ECO:0000256" key="2">
    <source>
        <dbReference type="ARBA" id="ARBA00022485"/>
    </source>
</evidence>
<dbReference type="InterPro" id="IPR034457">
    <property type="entry name" value="Organic_radical-activating"/>
</dbReference>
<dbReference type="SFLD" id="SFLDS00029">
    <property type="entry name" value="Radical_SAM"/>
    <property type="match status" value="1"/>
</dbReference>
<keyword evidence="7" id="KW-0560">Oxidoreductase</keyword>
<evidence type="ECO:0000313" key="7">
    <source>
        <dbReference type="EMBL" id="MBB5624577.1"/>
    </source>
</evidence>
<evidence type="ECO:0000256" key="1">
    <source>
        <dbReference type="ARBA" id="ARBA00001966"/>
    </source>
</evidence>
<dbReference type="EC" id="1.97.1.4" evidence="7"/>
<dbReference type="InterPro" id="IPR013785">
    <property type="entry name" value="Aldolase_TIM"/>
</dbReference>
<dbReference type="GO" id="GO:0004748">
    <property type="term" value="F:ribonucleoside-diphosphate reductase activity, thioredoxin disulfide as acceptor"/>
    <property type="evidence" value="ECO:0007669"/>
    <property type="project" value="TreeGrafter"/>
</dbReference>
<comment type="caution">
    <text evidence="7">The sequence shown here is derived from an EMBL/GenBank/DDBJ whole genome shotgun (WGS) entry which is preliminary data.</text>
</comment>
<dbReference type="SUPFAM" id="SSF102114">
    <property type="entry name" value="Radical SAM enzymes"/>
    <property type="match status" value="1"/>
</dbReference>
<keyword evidence="4" id="KW-0479">Metal-binding</keyword>
<evidence type="ECO:0000313" key="8">
    <source>
        <dbReference type="Proteomes" id="UP000588112"/>
    </source>
</evidence>
<keyword evidence="5" id="KW-0408">Iron</keyword>
<protein>
    <submittedName>
        <fullName evidence="7">Anaerobic ribonucleoside-triphosphate reductase activating protein</fullName>
        <ecNumber evidence="7">1.97.1.4</ecNumber>
    </submittedName>
</protein>
<dbReference type="Proteomes" id="UP000588112">
    <property type="component" value="Unassembled WGS sequence"/>
</dbReference>
<evidence type="ECO:0000256" key="6">
    <source>
        <dbReference type="ARBA" id="ARBA00023014"/>
    </source>
</evidence>
<dbReference type="PANTHER" id="PTHR30352">
    <property type="entry name" value="PYRUVATE FORMATE-LYASE-ACTIVATING ENZYME"/>
    <property type="match status" value="1"/>
</dbReference>
<dbReference type="RefSeq" id="WP_184607932.1">
    <property type="nucleotide sequence ID" value="NZ_BOOS01000011.1"/>
</dbReference>
<gene>
    <name evidence="7" type="ORF">BJ981_000276</name>
</gene>
<name>A0A7W9DMP5_9ACTN</name>
<dbReference type="PANTHER" id="PTHR30352:SF2">
    <property type="entry name" value="ANAEROBIC RIBONUCLEOSIDE-TRIPHOSPHATE REDUCTASE-ACTIVATING PROTEIN"/>
    <property type="match status" value="1"/>
</dbReference>
<proteinExistence type="predicted"/>
<reference evidence="7 8" key="1">
    <citation type="submission" date="2020-08" db="EMBL/GenBank/DDBJ databases">
        <title>Sequencing the genomes of 1000 actinobacteria strains.</title>
        <authorList>
            <person name="Klenk H.-P."/>
        </authorList>
    </citation>
    <scope>NUCLEOTIDE SEQUENCE [LARGE SCALE GENOMIC DNA]</scope>
    <source>
        <strain evidence="7 8">DSM 45790</strain>
    </source>
</reference>
<accession>A0A7W9DMP5</accession>
<dbReference type="InterPro" id="IPR007197">
    <property type="entry name" value="rSAM"/>
</dbReference>
<sequence>MTALRVGRVHYPVTALGPGRRLGVWTQGCPLACPGCMSRDTWDPAGGEPAPVAGLEALWRAALAAGADGLTVSGGEPLAQPGPLAAFLDRARAVRDAVRPEADILLYTGYELEELDEPRLAAVAHADVLITGRYEVTRPTRLPWRGSAGQRLIARTDLGRARYAARADTPADRVPVQVVPDGRGGVLVIGVPPPGTLARMERALRAGGVRLDRPSWRP</sequence>
<dbReference type="InterPro" id="IPR058240">
    <property type="entry name" value="rSAM_sf"/>
</dbReference>
<keyword evidence="8" id="KW-1185">Reference proteome</keyword>
<dbReference type="AlphaFoldDB" id="A0A7W9DMP5"/>
<dbReference type="GO" id="GO:0043365">
    <property type="term" value="F:[formate-C-acetyltransferase]-activating enzyme activity"/>
    <property type="evidence" value="ECO:0007669"/>
    <property type="project" value="UniProtKB-EC"/>
</dbReference>
<evidence type="ECO:0000256" key="5">
    <source>
        <dbReference type="ARBA" id="ARBA00023004"/>
    </source>
</evidence>
<keyword evidence="3" id="KW-0949">S-adenosyl-L-methionine</keyword>
<evidence type="ECO:0000256" key="3">
    <source>
        <dbReference type="ARBA" id="ARBA00022691"/>
    </source>
</evidence>
<evidence type="ECO:0000256" key="4">
    <source>
        <dbReference type="ARBA" id="ARBA00022723"/>
    </source>
</evidence>
<dbReference type="EMBL" id="JACHBR010000001">
    <property type="protein sequence ID" value="MBB5624577.1"/>
    <property type="molecule type" value="Genomic_DNA"/>
</dbReference>
<keyword evidence="6" id="KW-0411">Iron-sulfur</keyword>